<dbReference type="EMBL" id="FWZX01000003">
    <property type="protein sequence ID" value="SMF02907.1"/>
    <property type="molecule type" value="Genomic_DNA"/>
</dbReference>
<keyword evidence="2" id="KW-1185">Reference proteome</keyword>
<reference evidence="1 2" key="1">
    <citation type="submission" date="2017-04" db="EMBL/GenBank/DDBJ databases">
        <authorList>
            <person name="Afonso C.L."/>
            <person name="Miller P.J."/>
            <person name="Scott M.A."/>
            <person name="Spackman E."/>
            <person name="Goraichik I."/>
            <person name="Dimitrov K.M."/>
            <person name="Suarez D.L."/>
            <person name="Swayne D.E."/>
        </authorList>
    </citation>
    <scope>NUCLEOTIDE SEQUENCE [LARGE SCALE GENOMIC DNA]</scope>
    <source>
        <strain evidence="1 2">USBA 355</strain>
    </source>
</reference>
<evidence type="ECO:0000313" key="2">
    <source>
        <dbReference type="Proteomes" id="UP000192917"/>
    </source>
</evidence>
<gene>
    <name evidence="1" type="ORF">SAMN05428998_10394</name>
</gene>
<dbReference type="Proteomes" id="UP000192917">
    <property type="component" value="Unassembled WGS sequence"/>
</dbReference>
<sequence length="87" mass="9390">MTESDAGDSAPGRVESEILAYLRMRPSAVDTARGVREWWLARLQPRPVAGEVESALERLARAGLVRCRTNPDGTVLWFAAPPGAGEA</sequence>
<accession>A0A1Y6BGI9</accession>
<evidence type="ECO:0000313" key="1">
    <source>
        <dbReference type="EMBL" id="SMF02907.1"/>
    </source>
</evidence>
<dbReference type="AlphaFoldDB" id="A0A1Y6BGI9"/>
<proteinExistence type="predicted"/>
<organism evidence="1 2">
    <name type="scientific">Tistlia consotensis USBA 355</name>
    <dbReference type="NCBI Taxonomy" id="560819"/>
    <lineage>
        <taxon>Bacteria</taxon>
        <taxon>Pseudomonadati</taxon>
        <taxon>Pseudomonadota</taxon>
        <taxon>Alphaproteobacteria</taxon>
        <taxon>Rhodospirillales</taxon>
        <taxon>Rhodovibrionaceae</taxon>
        <taxon>Tistlia</taxon>
    </lineage>
</organism>
<protein>
    <submittedName>
        <fullName evidence="1">Uncharacterized protein</fullName>
    </submittedName>
</protein>
<dbReference type="RefSeq" id="WP_143596161.1">
    <property type="nucleotide sequence ID" value="NZ_FWZX01000003.1"/>
</dbReference>
<name>A0A1Y6BGI9_9PROT</name>
<dbReference type="STRING" id="560819.SAMN05428998_10394"/>